<feature type="region of interest" description="Disordered" evidence="1">
    <location>
        <begin position="30"/>
        <end position="101"/>
    </location>
</feature>
<dbReference type="AlphaFoldDB" id="A0A5D0NQN3"/>
<sequence>MREPDIGGDVVAALGADGRRDIVRAAAVTLGAGGPEPKPPPEEFAPRRPGRRGRGSRSRRTGGSSRGSRCADYTRTPRAWAAGLQEHRDERETLAGAGRSRVRPLHLAASALACESGRLDGHEIRAIRLDRQDRTHP</sequence>
<feature type="compositionally biased region" description="Basic residues" evidence="1">
    <location>
        <begin position="48"/>
        <end position="60"/>
    </location>
</feature>
<organism evidence="2 3">
    <name type="scientific">Actinomadura chibensis</name>
    <dbReference type="NCBI Taxonomy" id="392828"/>
    <lineage>
        <taxon>Bacteria</taxon>
        <taxon>Bacillati</taxon>
        <taxon>Actinomycetota</taxon>
        <taxon>Actinomycetes</taxon>
        <taxon>Streptosporangiales</taxon>
        <taxon>Thermomonosporaceae</taxon>
        <taxon>Actinomadura</taxon>
    </lineage>
</organism>
<dbReference type="RefSeq" id="WP_067896475.1">
    <property type="nucleotide sequence ID" value="NZ_VSFG01000002.1"/>
</dbReference>
<keyword evidence="3" id="KW-1185">Reference proteome</keyword>
<evidence type="ECO:0000313" key="2">
    <source>
        <dbReference type="EMBL" id="TYB46514.1"/>
    </source>
</evidence>
<evidence type="ECO:0000256" key="1">
    <source>
        <dbReference type="SAM" id="MobiDB-lite"/>
    </source>
</evidence>
<dbReference type="Proteomes" id="UP000323380">
    <property type="component" value="Unassembled WGS sequence"/>
</dbReference>
<name>A0A5D0NQN3_9ACTN</name>
<evidence type="ECO:0000313" key="3">
    <source>
        <dbReference type="Proteomes" id="UP000323380"/>
    </source>
</evidence>
<accession>A0A5D0NQN3</accession>
<protein>
    <submittedName>
        <fullName evidence="2">Uncharacterized protein</fullName>
    </submittedName>
</protein>
<reference evidence="2 3" key="1">
    <citation type="submission" date="2019-08" db="EMBL/GenBank/DDBJ databases">
        <title>Actinomadura sp. nov. CYP1-5 isolated from mountain soil.</title>
        <authorList>
            <person name="Songsumanus A."/>
            <person name="Kuncharoen N."/>
            <person name="Kudo T."/>
            <person name="Yuki M."/>
            <person name="Igarashi Y."/>
            <person name="Tanasupawat S."/>
        </authorList>
    </citation>
    <scope>NUCLEOTIDE SEQUENCE [LARGE SCALE GENOMIC DNA]</scope>
    <source>
        <strain evidence="2 3">JCM 14158</strain>
    </source>
</reference>
<comment type="caution">
    <text evidence="2">The sequence shown here is derived from an EMBL/GenBank/DDBJ whole genome shotgun (WGS) entry which is preliminary data.</text>
</comment>
<dbReference type="STRING" id="1220554.GCA_001552135_05175"/>
<gene>
    <name evidence="2" type="ORF">FXF69_14865</name>
</gene>
<proteinExistence type="predicted"/>
<dbReference type="EMBL" id="VSFG01000002">
    <property type="protein sequence ID" value="TYB46514.1"/>
    <property type="molecule type" value="Genomic_DNA"/>
</dbReference>